<evidence type="ECO:0000259" key="9">
    <source>
        <dbReference type="PROSITE" id="PS50893"/>
    </source>
</evidence>
<keyword evidence="3 8" id="KW-0812">Transmembrane</keyword>
<feature type="transmembrane region" description="Helical" evidence="8">
    <location>
        <begin position="65"/>
        <end position="93"/>
    </location>
</feature>
<proteinExistence type="predicted"/>
<name>A0A9D9HRI3_9SPIR</name>
<evidence type="ECO:0000256" key="5">
    <source>
        <dbReference type="ARBA" id="ARBA00022840"/>
    </source>
</evidence>
<dbReference type="InterPro" id="IPR003593">
    <property type="entry name" value="AAA+_ATPase"/>
</dbReference>
<dbReference type="InterPro" id="IPR027417">
    <property type="entry name" value="P-loop_NTPase"/>
</dbReference>
<dbReference type="Proteomes" id="UP000823638">
    <property type="component" value="Unassembled WGS sequence"/>
</dbReference>
<feature type="domain" description="ABC transporter" evidence="9">
    <location>
        <begin position="343"/>
        <end position="577"/>
    </location>
</feature>
<reference evidence="11" key="1">
    <citation type="submission" date="2020-10" db="EMBL/GenBank/DDBJ databases">
        <authorList>
            <person name="Gilroy R."/>
        </authorList>
    </citation>
    <scope>NUCLEOTIDE SEQUENCE</scope>
    <source>
        <strain evidence="11">10532</strain>
    </source>
</reference>
<evidence type="ECO:0000259" key="10">
    <source>
        <dbReference type="PROSITE" id="PS50929"/>
    </source>
</evidence>
<dbReference type="Gene3D" id="3.40.50.300">
    <property type="entry name" value="P-loop containing nucleotide triphosphate hydrolases"/>
    <property type="match status" value="1"/>
</dbReference>
<evidence type="ECO:0000313" key="12">
    <source>
        <dbReference type="Proteomes" id="UP000823638"/>
    </source>
</evidence>
<dbReference type="Pfam" id="PF00005">
    <property type="entry name" value="ABC_tran"/>
    <property type="match status" value="1"/>
</dbReference>
<feature type="domain" description="ABC transmembrane type-1" evidence="10">
    <location>
        <begin position="29"/>
        <end position="311"/>
    </location>
</feature>
<dbReference type="GO" id="GO:0005524">
    <property type="term" value="F:ATP binding"/>
    <property type="evidence" value="ECO:0007669"/>
    <property type="project" value="UniProtKB-KW"/>
</dbReference>
<evidence type="ECO:0000256" key="8">
    <source>
        <dbReference type="SAM" id="Phobius"/>
    </source>
</evidence>
<keyword evidence="6 8" id="KW-1133">Transmembrane helix</keyword>
<dbReference type="InterPro" id="IPR039421">
    <property type="entry name" value="Type_1_exporter"/>
</dbReference>
<evidence type="ECO:0000256" key="4">
    <source>
        <dbReference type="ARBA" id="ARBA00022741"/>
    </source>
</evidence>
<keyword evidence="5 11" id="KW-0067">ATP-binding</keyword>
<keyword evidence="2" id="KW-0813">Transport</keyword>
<dbReference type="Pfam" id="PF00664">
    <property type="entry name" value="ABC_membrane"/>
    <property type="match status" value="1"/>
</dbReference>
<dbReference type="PROSITE" id="PS00211">
    <property type="entry name" value="ABC_TRANSPORTER_1"/>
    <property type="match status" value="1"/>
</dbReference>
<dbReference type="InterPro" id="IPR036640">
    <property type="entry name" value="ABC1_TM_sf"/>
</dbReference>
<dbReference type="GO" id="GO:0015421">
    <property type="term" value="F:ABC-type oligopeptide transporter activity"/>
    <property type="evidence" value="ECO:0007669"/>
    <property type="project" value="TreeGrafter"/>
</dbReference>
<dbReference type="PANTHER" id="PTHR43394:SF1">
    <property type="entry name" value="ATP-BINDING CASSETTE SUB-FAMILY B MEMBER 10, MITOCHONDRIAL"/>
    <property type="match status" value="1"/>
</dbReference>
<comment type="subcellular location">
    <subcellularLocation>
        <location evidence="1">Cell membrane</location>
        <topology evidence="1">Multi-pass membrane protein</topology>
    </subcellularLocation>
</comment>
<dbReference type="InterPro" id="IPR003439">
    <property type="entry name" value="ABC_transporter-like_ATP-bd"/>
</dbReference>
<keyword evidence="7 8" id="KW-0472">Membrane</keyword>
<accession>A0A9D9HRI3</accession>
<dbReference type="FunFam" id="3.40.50.300:FF:000287">
    <property type="entry name" value="Multidrug ABC transporter ATP-binding protein"/>
    <property type="match status" value="1"/>
</dbReference>
<dbReference type="EMBL" id="JADIMM010000118">
    <property type="protein sequence ID" value="MBO8458667.1"/>
    <property type="molecule type" value="Genomic_DNA"/>
</dbReference>
<organism evidence="11 12">
    <name type="scientific">Candidatus Gallitreponema excrementavium</name>
    <dbReference type="NCBI Taxonomy" id="2840840"/>
    <lineage>
        <taxon>Bacteria</taxon>
        <taxon>Pseudomonadati</taxon>
        <taxon>Spirochaetota</taxon>
        <taxon>Spirochaetia</taxon>
        <taxon>Spirochaetales</taxon>
        <taxon>Candidatus Gallitreponema</taxon>
    </lineage>
</organism>
<evidence type="ECO:0000256" key="1">
    <source>
        <dbReference type="ARBA" id="ARBA00004651"/>
    </source>
</evidence>
<evidence type="ECO:0000256" key="2">
    <source>
        <dbReference type="ARBA" id="ARBA00022448"/>
    </source>
</evidence>
<gene>
    <name evidence="11" type="ORF">IAA81_10670</name>
</gene>
<evidence type="ECO:0000256" key="6">
    <source>
        <dbReference type="ARBA" id="ARBA00022989"/>
    </source>
</evidence>
<protein>
    <submittedName>
        <fullName evidence="11">ABC transporter ATP-binding protein</fullName>
    </submittedName>
</protein>
<reference evidence="11" key="2">
    <citation type="journal article" date="2021" name="PeerJ">
        <title>Extensive microbial diversity within the chicken gut microbiome revealed by metagenomics and culture.</title>
        <authorList>
            <person name="Gilroy R."/>
            <person name="Ravi A."/>
            <person name="Getino M."/>
            <person name="Pursley I."/>
            <person name="Horton D.L."/>
            <person name="Alikhan N.F."/>
            <person name="Baker D."/>
            <person name="Gharbi K."/>
            <person name="Hall N."/>
            <person name="Watson M."/>
            <person name="Adriaenssens E.M."/>
            <person name="Foster-Nyarko E."/>
            <person name="Jarju S."/>
            <person name="Secka A."/>
            <person name="Antonio M."/>
            <person name="Oren A."/>
            <person name="Chaudhuri R.R."/>
            <person name="La Ragione R."/>
            <person name="Hildebrand F."/>
            <person name="Pallen M.J."/>
        </authorList>
    </citation>
    <scope>NUCLEOTIDE SEQUENCE</scope>
    <source>
        <strain evidence="11">10532</strain>
    </source>
</reference>
<dbReference type="AlphaFoldDB" id="A0A9D9HRI3"/>
<dbReference type="PROSITE" id="PS50893">
    <property type="entry name" value="ABC_TRANSPORTER_2"/>
    <property type="match status" value="1"/>
</dbReference>
<dbReference type="SUPFAM" id="SSF90123">
    <property type="entry name" value="ABC transporter transmembrane region"/>
    <property type="match status" value="1"/>
</dbReference>
<feature type="transmembrane region" description="Helical" evidence="8">
    <location>
        <begin position="25"/>
        <end position="45"/>
    </location>
</feature>
<evidence type="ECO:0000256" key="7">
    <source>
        <dbReference type="ARBA" id="ARBA00023136"/>
    </source>
</evidence>
<evidence type="ECO:0000313" key="11">
    <source>
        <dbReference type="EMBL" id="MBO8458667.1"/>
    </source>
</evidence>
<keyword evidence="4" id="KW-0547">Nucleotide-binding</keyword>
<dbReference type="InterPro" id="IPR017871">
    <property type="entry name" value="ABC_transporter-like_CS"/>
</dbReference>
<sequence length="580" mass="65473">MNENNRTIYSRSTVGRFLSYFKPHWKLFVLDMLCAVFIAGVDLLFPVITRFTLNELLPSRLYEAFFILMATALILYILHTLASYFVAYFGHLFGVLVETDMRRDVFGHVEKQSFSFFDNNRTGHIMSRITYDLFEITELAHHGPEDLMLSVLTLLGACGIMFSIRWELALVVFLLLPLMIMYTMFSRKKLNSSSKKVNEKTSEINASIESGISGIRVTQAFTNENYEERKFALSNREFLKAKQKYYRDMAGFHCRIDFSTHILNVVVLVIGGLLIMKDKMTIGDLVAVNLFVAAFLQPIRRLSNFVEQFTKGMAGFSRFIQIMDTHTEVKDGTLEVNNLKGDILYSGVGFSYNRNVQVLKNINFRISPGKKIALVGPSGGGKTTICQLLPRFYEISQGKITIDGYDIRDLTLNSLRGQIGMVQQDVFLFAGTIRENIAYGRIDASEEEIIEAAKLAEIHDDIIKMPAGYDSLVGERGVKLSGGQKQRISIARIFLKNPPILILDEATSALDSATEYKIQAAFDKLSRGRTTLVIAHRLSTIRNSHQILVVTDEGIIQSGTHDELMKTPGLYQELNKAQFG</sequence>
<feature type="transmembrane region" description="Helical" evidence="8">
    <location>
        <begin position="282"/>
        <end position="299"/>
    </location>
</feature>
<dbReference type="SMART" id="SM00382">
    <property type="entry name" value="AAA"/>
    <property type="match status" value="1"/>
</dbReference>
<dbReference type="SUPFAM" id="SSF52540">
    <property type="entry name" value="P-loop containing nucleoside triphosphate hydrolases"/>
    <property type="match status" value="1"/>
</dbReference>
<evidence type="ECO:0000256" key="3">
    <source>
        <dbReference type="ARBA" id="ARBA00022692"/>
    </source>
</evidence>
<dbReference type="PROSITE" id="PS50929">
    <property type="entry name" value="ABC_TM1F"/>
    <property type="match status" value="1"/>
</dbReference>
<comment type="caution">
    <text evidence="11">The sequence shown here is derived from an EMBL/GenBank/DDBJ whole genome shotgun (WGS) entry which is preliminary data.</text>
</comment>
<feature type="transmembrane region" description="Helical" evidence="8">
    <location>
        <begin position="256"/>
        <end position="276"/>
    </location>
</feature>
<dbReference type="CDD" id="cd18549">
    <property type="entry name" value="ABC_6TM_YwjA_like"/>
    <property type="match status" value="1"/>
</dbReference>
<dbReference type="GO" id="GO:0005886">
    <property type="term" value="C:plasma membrane"/>
    <property type="evidence" value="ECO:0007669"/>
    <property type="project" value="UniProtKB-SubCell"/>
</dbReference>
<dbReference type="InterPro" id="IPR011527">
    <property type="entry name" value="ABC1_TM_dom"/>
</dbReference>
<dbReference type="PANTHER" id="PTHR43394">
    <property type="entry name" value="ATP-DEPENDENT PERMEASE MDL1, MITOCHONDRIAL"/>
    <property type="match status" value="1"/>
</dbReference>
<feature type="transmembrane region" description="Helical" evidence="8">
    <location>
        <begin position="170"/>
        <end position="186"/>
    </location>
</feature>
<dbReference type="GO" id="GO:0016887">
    <property type="term" value="F:ATP hydrolysis activity"/>
    <property type="evidence" value="ECO:0007669"/>
    <property type="project" value="InterPro"/>
</dbReference>
<dbReference type="Gene3D" id="1.20.1560.10">
    <property type="entry name" value="ABC transporter type 1, transmembrane domain"/>
    <property type="match status" value="1"/>
</dbReference>